<dbReference type="OrthoDB" id="3733427at2"/>
<dbReference type="AlphaFoldDB" id="A0A3P1WYQ4"/>
<sequence>MSRLFWFMAGVATTIAVAINGRRWLRQFTPKGVAERVENTGRRAASSIGEFYATFQSAKRAREEELRQELNLEVTP</sequence>
<dbReference type="RefSeq" id="WP_125226808.1">
    <property type="nucleotide sequence ID" value="NZ_RQYT01000002.1"/>
</dbReference>
<comment type="caution">
    <text evidence="1">The sequence shown here is derived from an EMBL/GenBank/DDBJ whole genome shotgun (WGS) entry which is preliminary data.</text>
</comment>
<accession>A0A3P1WYQ4</accession>
<name>A0A3P1WYQ4_9ACTN</name>
<proteinExistence type="predicted"/>
<evidence type="ECO:0000313" key="1">
    <source>
        <dbReference type="EMBL" id="RRD51216.1"/>
    </source>
</evidence>
<dbReference type="Proteomes" id="UP000280935">
    <property type="component" value="Unassembled WGS sequence"/>
</dbReference>
<dbReference type="EMBL" id="RQYT01000002">
    <property type="protein sequence ID" value="RRD51216.1"/>
    <property type="molecule type" value="Genomic_DNA"/>
</dbReference>
<organism evidence="1 2">
    <name type="scientific">Arachnia propionica</name>
    <dbReference type="NCBI Taxonomy" id="1750"/>
    <lineage>
        <taxon>Bacteria</taxon>
        <taxon>Bacillati</taxon>
        <taxon>Actinomycetota</taxon>
        <taxon>Actinomycetes</taxon>
        <taxon>Propionibacteriales</taxon>
        <taxon>Propionibacteriaceae</taxon>
        <taxon>Arachnia</taxon>
    </lineage>
</organism>
<gene>
    <name evidence="1" type="ORF">EII35_02125</name>
</gene>
<evidence type="ECO:0000313" key="2">
    <source>
        <dbReference type="Proteomes" id="UP000280935"/>
    </source>
</evidence>
<protein>
    <recommendedName>
        <fullName evidence="3">Secreted protein</fullName>
    </recommendedName>
</protein>
<evidence type="ECO:0008006" key="3">
    <source>
        <dbReference type="Google" id="ProtNLM"/>
    </source>
</evidence>
<reference evidence="1 2" key="1">
    <citation type="submission" date="2018-11" db="EMBL/GenBank/DDBJ databases">
        <title>Genomes From Bacteria Associated with the Canine Oral Cavity: a Test Case for Automated Genome-Based Taxonomic Assignment.</title>
        <authorList>
            <person name="Coil D.A."/>
            <person name="Jospin G."/>
            <person name="Darling A.E."/>
            <person name="Wallis C."/>
            <person name="Davis I.J."/>
            <person name="Harris S."/>
            <person name="Eisen J.A."/>
            <person name="Holcombe L.J."/>
            <person name="O'Flynn C."/>
        </authorList>
    </citation>
    <scope>NUCLEOTIDE SEQUENCE [LARGE SCALE GENOMIC DNA]</scope>
    <source>
        <strain evidence="1 2">OH2822_COT-296</strain>
    </source>
</reference>